<dbReference type="AlphaFoldDB" id="A0A0B1ZM02"/>
<dbReference type="EMBL" id="JTDI01000005">
    <property type="protein sequence ID" value="KHK90218.1"/>
    <property type="molecule type" value="Genomic_DNA"/>
</dbReference>
<keyword evidence="3" id="KW-1185">Reference proteome</keyword>
<dbReference type="InterPro" id="IPR011051">
    <property type="entry name" value="RmlC_Cupin_sf"/>
</dbReference>
<gene>
    <name evidence="2" type="ORF">LK12_16310</name>
</gene>
<proteinExistence type="predicted"/>
<dbReference type="SUPFAM" id="SSF51182">
    <property type="entry name" value="RmlC-like cupins"/>
    <property type="match status" value="1"/>
</dbReference>
<comment type="caution">
    <text evidence="2">The sequence shown here is derived from an EMBL/GenBank/DDBJ whole genome shotgun (WGS) entry which is preliminary data.</text>
</comment>
<dbReference type="STRING" id="1348853.LK12_16310"/>
<reference evidence="2 3" key="1">
    <citation type="submission" date="2014-10" db="EMBL/GenBank/DDBJ databases">
        <title>Genome sequence of Novosphingobium malaysiense MUSC 273(T).</title>
        <authorList>
            <person name="Lee L.-H."/>
        </authorList>
    </citation>
    <scope>NUCLEOTIDE SEQUENCE [LARGE SCALE GENOMIC DNA]</scope>
    <source>
        <strain evidence="2 3">MUSC 273</strain>
    </source>
</reference>
<dbReference type="Proteomes" id="UP000031057">
    <property type="component" value="Unassembled WGS sequence"/>
</dbReference>
<evidence type="ECO:0000313" key="2">
    <source>
        <dbReference type="EMBL" id="KHK90218.1"/>
    </source>
</evidence>
<evidence type="ECO:0000313" key="3">
    <source>
        <dbReference type="Proteomes" id="UP000031057"/>
    </source>
</evidence>
<dbReference type="InterPro" id="IPR025979">
    <property type="entry name" value="ChrR-like_cupin_dom"/>
</dbReference>
<feature type="domain" description="ChrR-like cupin" evidence="1">
    <location>
        <begin position="6"/>
        <end position="109"/>
    </location>
</feature>
<dbReference type="Gene3D" id="2.60.120.10">
    <property type="entry name" value="Jelly Rolls"/>
    <property type="match status" value="1"/>
</dbReference>
<dbReference type="RefSeq" id="WP_039286335.1">
    <property type="nucleotide sequence ID" value="NZ_JTDI01000005.1"/>
</dbReference>
<organism evidence="2 3">
    <name type="scientific">Novosphingobium malaysiense</name>
    <dbReference type="NCBI Taxonomy" id="1348853"/>
    <lineage>
        <taxon>Bacteria</taxon>
        <taxon>Pseudomonadati</taxon>
        <taxon>Pseudomonadota</taxon>
        <taxon>Alphaproteobacteria</taxon>
        <taxon>Sphingomonadales</taxon>
        <taxon>Sphingomonadaceae</taxon>
        <taxon>Novosphingobium</taxon>
    </lineage>
</organism>
<dbReference type="InterPro" id="IPR014710">
    <property type="entry name" value="RmlC-like_jellyroll"/>
</dbReference>
<sequence>MSMRTEDFLLTVKDLPWHSLGNGATFRLLRHNVDTGQYVIILRLEAGGMFKSHKHYGAAEFYMLEGEMTYGDGQKAKAGDYGWEAMYALHPDTRVEVDTELFFIGYGPVIFDTPSNETPMILDGGLLKSITEGAVQASFTA</sequence>
<name>A0A0B1ZM02_9SPHN</name>
<accession>A0A0B1ZM02</accession>
<dbReference type="Pfam" id="PF12973">
    <property type="entry name" value="Cupin_7"/>
    <property type="match status" value="1"/>
</dbReference>
<evidence type="ECO:0000259" key="1">
    <source>
        <dbReference type="Pfam" id="PF12973"/>
    </source>
</evidence>
<protein>
    <recommendedName>
        <fullName evidence="1">ChrR-like cupin domain-containing protein</fullName>
    </recommendedName>
</protein>